<dbReference type="GO" id="GO:0020037">
    <property type="term" value="F:heme binding"/>
    <property type="evidence" value="ECO:0007669"/>
    <property type="project" value="InterPro"/>
</dbReference>
<evidence type="ECO:0000256" key="6">
    <source>
        <dbReference type="ARBA" id="ARBA00023004"/>
    </source>
</evidence>
<dbReference type="GO" id="GO:0009636">
    <property type="term" value="P:response to toxic substance"/>
    <property type="evidence" value="ECO:0007669"/>
    <property type="project" value="UniProtKB-KW"/>
</dbReference>
<dbReference type="Proteomes" id="UP000799428">
    <property type="component" value="Unassembled WGS sequence"/>
</dbReference>
<evidence type="ECO:0000256" key="5">
    <source>
        <dbReference type="ARBA" id="ARBA00022723"/>
    </source>
</evidence>
<dbReference type="PROSITE" id="PS01033">
    <property type="entry name" value="GLOBIN"/>
    <property type="match status" value="1"/>
</dbReference>
<keyword evidence="5" id="KW-0479">Metal-binding</keyword>
<protein>
    <recommendedName>
        <fullName evidence="2">nitric oxide dioxygenase</fullName>
        <ecNumber evidence="2">1.14.12.17</ecNumber>
    </recommendedName>
</protein>
<dbReference type="GO" id="GO:0046872">
    <property type="term" value="F:metal ion binding"/>
    <property type="evidence" value="ECO:0007669"/>
    <property type="project" value="UniProtKB-KW"/>
</dbReference>
<evidence type="ECO:0000259" key="10">
    <source>
        <dbReference type="PROSITE" id="PS01033"/>
    </source>
</evidence>
<gene>
    <name evidence="12" type="ORF">K504DRAFT_500657</name>
</gene>
<keyword evidence="13" id="KW-1185">Reference proteome</keyword>
<dbReference type="EC" id="1.14.12.17" evidence="2"/>
<dbReference type="InterPro" id="IPR012292">
    <property type="entry name" value="Globin/Proto"/>
</dbReference>
<dbReference type="GO" id="GO:0046210">
    <property type="term" value="P:nitric oxide catabolic process"/>
    <property type="evidence" value="ECO:0007669"/>
    <property type="project" value="TreeGrafter"/>
</dbReference>
<comment type="similarity">
    <text evidence="1">In the C-terminal section; belongs to the flavoprotein pyridine nucleotide cytochrome reductase family.</text>
</comment>
<comment type="catalytic activity">
    <reaction evidence="8">
        <text>2 nitric oxide + NADH + 2 O2 = 2 nitrate + NAD(+) + H(+)</text>
        <dbReference type="Rhea" id="RHEA:19469"/>
        <dbReference type="ChEBI" id="CHEBI:15378"/>
        <dbReference type="ChEBI" id="CHEBI:15379"/>
        <dbReference type="ChEBI" id="CHEBI:16480"/>
        <dbReference type="ChEBI" id="CHEBI:17632"/>
        <dbReference type="ChEBI" id="CHEBI:57540"/>
        <dbReference type="ChEBI" id="CHEBI:57945"/>
        <dbReference type="EC" id="1.14.12.17"/>
    </reaction>
</comment>
<feature type="domain" description="Globin" evidence="10">
    <location>
        <begin position="2"/>
        <end position="131"/>
    </location>
</feature>
<evidence type="ECO:0000259" key="11">
    <source>
        <dbReference type="PROSITE" id="PS51384"/>
    </source>
</evidence>
<dbReference type="PANTHER" id="PTHR43396:SF3">
    <property type="entry name" value="FLAVOHEMOPROTEIN"/>
    <property type="match status" value="1"/>
</dbReference>
<dbReference type="InterPro" id="IPR039261">
    <property type="entry name" value="FNR_nucleotide-bd"/>
</dbReference>
<accession>A0A6G1KE09</accession>
<proteinExistence type="inferred from homology"/>
<dbReference type="AlphaFoldDB" id="A0A6G1KE09"/>
<dbReference type="Gene3D" id="2.40.30.10">
    <property type="entry name" value="Translation factors"/>
    <property type="match status" value="1"/>
</dbReference>
<reference evidence="12" key="1">
    <citation type="journal article" date="2020" name="Stud. Mycol.">
        <title>101 Dothideomycetes genomes: a test case for predicting lifestyles and emergence of pathogens.</title>
        <authorList>
            <person name="Haridas S."/>
            <person name="Albert R."/>
            <person name="Binder M."/>
            <person name="Bloem J."/>
            <person name="Labutti K."/>
            <person name="Salamov A."/>
            <person name="Andreopoulos B."/>
            <person name="Baker S."/>
            <person name="Barry K."/>
            <person name="Bills G."/>
            <person name="Bluhm B."/>
            <person name="Cannon C."/>
            <person name="Castanera R."/>
            <person name="Culley D."/>
            <person name="Daum C."/>
            <person name="Ezra D."/>
            <person name="Gonzalez J."/>
            <person name="Henrissat B."/>
            <person name="Kuo A."/>
            <person name="Liang C."/>
            <person name="Lipzen A."/>
            <person name="Lutzoni F."/>
            <person name="Magnuson J."/>
            <person name="Mondo S."/>
            <person name="Nolan M."/>
            <person name="Ohm R."/>
            <person name="Pangilinan J."/>
            <person name="Park H.-J."/>
            <person name="Ramirez L."/>
            <person name="Alfaro M."/>
            <person name="Sun H."/>
            <person name="Tritt A."/>
            <person name="Yoshinaga Y."/>
            <person name="Zwiers L.-H."/>
            <person name="Turgeon B."/>
            <person name="Goodwin S."/>
            <person name="Spatafora J."/>
            <person name="Crous P."/>
            <person name="Grigoriev I."/>
        </authorList>
    </citation>
    <scope>NUCLEOTIDE SEQUENCE</scope>
    <source>
        <strain evidence="12">CBS 279.74</strain>
    </source>
</reference>
<dbReference type="InterPro" id="IPR001433">
    <property type="entry name" value="OxRdtase_FAD/NAD-bd"/>
</dbReference>
<evidence type="ECO:0000313" key="13">
    <source>
        <dbReference type="Proteomes" id="UP000799428"/>
    </source>
</evidence>
<dbReference type="GO" id="GO:0071500">
    <property type="term" value="P:cellular response to nitrosative stress"/>
    <property type="evidence" value="ECO:0007669"/>
    <property type="project" value="TreeGrafter"/>
</dbReference>
<dbReference type="InterPro" id="IPR017938">
    <property type="entry name" value="Riboflavin_synthase-like_b-brl"/>
</dbReference>
<evidence type="ECO:0000256" key="3">
    <source>
        <dbReference type="ARBA" id="ARBA00022575"/>
    </source>
</evidence>
<dbReference type="SUPFAM" id="SSF46458">
    <property type="entry name" value="Globin-like"/>
    <property type="match status" value="1"/>
</dbReference>
<dbReference type="InterPro" id="IPR017927">
    <property type="entry name" value="FAD-bd_FR_type"/>
</dbReference>
<dbReference type="InterPro" id="IPR000971">
    <property type="entry name" value="Globin"/>
</dbReference>
<evidence type="ECO:0000256" key="9">
    <source>
        <dbReference type="ARBA" id="ARBA00049433"/>
    </source>
</evidence>
<evidence type="ECO:0000256" key="8">
    <source>
        <dbReference type="ARBA" id="ARBA00048649"/>
    </source>
</evidence>
<dbReference type="EMBL" id="MU005768">
    <property type="protein sequence ID" value="KAF2710712.1"/>
    <property type="molecule type" value="Genomic_DNA"/>
</dbReference>
<dbReference type="SUPFAM" id="SSF52343">
    <property type="entry name" value="Ferredoxin reductase-like, C-terminal NADP-linked domain"/>
    <property type="match status" value="1"/>
</dbReference>
<evidence type="ECO:0000256" key="7">
    <source>
        <dbReference type="ARBA" id="ARBA00023027"/>
    </source>
</evidence>
<dbReference type="Gene3D" id="3.40.50.80">
    <property type="entry name" value="Nucleotide-binding domain of ferredoxin-NADP reductase (FNR) module"/>
    <property type="match status" value="1"/>
</dbReference>
<dbReference type="CDD" id="cd06184">
    <property type="entry name" value="flavohem_like_fad_nad_binding"/>
    <property type="match status" value="1"/>
</dbReference>
<dbReference type="PROSITE" id="PS51384">
    <property type="entry name" value="FAD_FR"/>
    <property type="match status" value="1"/>
</dbReference>
<dbReference type="GO" id="GO:0008941">
    <property type="term" value="F:nitric oxide dioxygenase NAD(P)H activity"/>
    <property type="evidence" value="ECO:0007669"/>
    <property type="project" value="UniProtKB-EC"/>
</dbReference>
<dbReference type="InterPro" id="IPR009050">
    <property type="entry name" value="Globin-like_sf"/>
</dbReference>
<dbReference type="FunFam" id="2.40.30.10:FF:000034">
    <property type="entry name" value="Flavohemoprotein"/>
    <property type="match status" value="1"/>
</dbReference>
<dbReference type="GO" id="GO:0071949">
    <property type="term" value="F:FAD binding"/>
    <property type="evidence" value="ECO:0007669"/>
    <property type="project" value="TreeGrafter"/>
</dbReference>
<dbReference type="OrthoDB" id="436496at2759"/>
<organism evidence="12 13">
    <name type="scientific">Pleomassaria siparia CBS 279.74</name>
    <dbReference type="NCBI Taxonomy" id="1314801"/>
    <lineage>
        <taxon>Eukaryota</taxon>
        <taxon>Fungi</taxon>
        <taxon>Dikarya</taxon>
        <taxon>Ascomycota</taxon>
        <taxon>Pezizomycotina</taxon>
        <taxon>Dothideomycetes</taxon>
        <taxon>Pleosporomycetidae</taxon>
        <taxon>Pleosporales</taxon>
        <taxon>Pleomassariaceae</taxon>
        <taxon>Pleomassaria</taxon>
    </lineage>
</organism>
<dbReference type="GO" id="GO:0019825">
    <property type="term" value="F:oxygen binding"/>
    <property type="evidence" value="ECO:0007669"/>
    <property type="project" value="InterPro"/>
</dbReference>
<name>A0A6G1KE09_9PLEO</name>
<dbReference type="PANTHER" id="PTHR43396">
    <property type="entry name" value="FLAVOHEMOPROTEIN"/>
    <property type="match status" value="1"/>
</dbReference>
<sequence>MALTYKESLLVKATIPFLRENGEMISDIVYTSLLKKVPALNNTLNLVHLKDKTLARALTVVILHFASNLSNICELIPRLERVCQKHYYEILGPLIVDTFADVMGPDMTSDTKAAWAKAYKMLSGMLIGREKHIYKAFDGDRWNDWRKFRIERKDVEANDMYSFKLVPLDGRVLPSFLPGQYISVRMFVPEVEYLQTRQYSLSDMPNVDSYRITLKRDIGNPKLGHAPGLISNILSTLKVGDEIECSHPSGDFYLDTTAPSGVPLVLISAGRGIAPLLSMLTTALHARSNRPITWIHGCRDQLPFGTHLTYLKRRYPNLHSIVFMTTASRFSAGQQELRYDFNQRVDLTKVSPPLLYTQNGSTEYYICGPETFMQRAVKQLLVMGVSVDKIKCQMFRVSKFAQRMK</sequence>
<keyword evidence="7" id="KW-0520">NAD</keyword>
<dbReference type="SUPFAM" id="SSF63380">
    <property type="entry name" value="Riboflavin synthase domain-like"/>
    <property type="match status" value="1"/>
</dbReference>
<evidence type="ECO:0000256" key="2">
    <source>
        <dbReference type="ARBA" id="ARBA00012229"/>
    </source>
</evidence>
<evidence type="ECO:0000256" key="4">
    <source>
        <dbReference type="ARBA" id="ARBA00022617"/>
    </source>
</evidence>
<dbReference type="Gene3D" id="1.10.490.10">
    <property type="entry name" value="Globins"/>
    <property type="match status" value="1"/>
</dbReference>
<comment type="catalytic activity">
    <reaction evidence="9">
        <text>2 nitric oxide + NADPH + 2 O2 = 2 nitrate + NADP(+) + H(+)</text>
        <dbReference type="Rhea" id="RHEA:19465"/>
        <dbReference type="ChEBI" id="CHEBI:15378"/>
        <dbReference type="ChEBI" id="CHEBI:15379"/>
        <dbReference type="ChEBI" id="CHEBI:16480"/>
        <dbReference type="ChEBI" id="CHEBI:17632"/>
        <dbReference type="ChEBI" id="CHEBI:57783"/>
        <dbReference type="ChEBI" id="CHEBI:58349"/>
        <dbReference type="EC" id="1.14.12.17"/>
    </reaction>
</comment>
<keyword evidence="6" id="KW-0408">Iron</keyword>
<keyword evidence="4" id="KW-0349">Heme</keyword>
<feature type="domain" description="FAD-binding FR-type" evidence="11">
    <location>
        <begin position="143"/>
        <end position="255"/>
    </location>
</feature>
<evidence type="ECO:0000313" key="12">
    <source>
        <dbReference type="EMBL" id="KAF2710712.1"/>
    </source>
</evidence>
<dbReference type="Pfam" id="PF00175">
    <property type="entry name" value="NAD_binding_1"/>
    <property type="match status" value="1"/>
</dbReference>
<keyword evidence="3" id="KW-0216">Detoxification</keyword>
<evidence type="ECO:0000256" key="1">
    <source>
        <dbReference type="ARBA" id="ARBA00006401"/>
    </source>
</evidence>